<evidence type="ECO:0008006" key="4">
    <source>
        <dbReference type="Google" id="ProtNLM"/>
    </source>
</evidence>
<evidence type="ECO:0000313" key="2">
    <source>
        <dbReference type="EMBL" id="WOH38272.1"/>
    </source>
</evidence>
<gene>
    <name evidence="2" type="ORF">RI844_03275</name>
</gene>
<protein>
    <recommendedName>
        <fullName evidence="4">DUF4390 domain-containing protein</fullName>
    </recommendedName>
</protein>
<feature type="compositionally biased region" description="Polar residues" evidence="1">
    <location>
        <begin position="185"/>
        <end position="199"/>
    </location>
</feature>
<keyword evidence="3" id="KW-1185">Reference proteome</keyword>
<proteinExistence type="predicted"/>
<name>A0ABZ0GS66_9GAMM</name>
<dbReference type="RefSeq" id="WP_348397044.1">
    <property type="nucleotide sequence ID" value="NZ_CP136600.1"/>
</dbReference>
<dbReference type="EMBL" id="CP136600">
    <property type="protein sequence ID" value="WOH38272.1"/>
    <property type="molecule type" value="Genomic_DNA"/>
</dbReference>
<reference evidence="2 3" key="1">
    <citation type="submission" date="2023-09" db="EMBL/GenBank/DDBJ databases">
        <authorList>
            <person name="Qi X."/>
        </authorList>
    </citation>
    <scope>NUCLEOTIDE SEQUENCE [LARGE SCALE GENOMIC DNA]</scope>
    <source>
        <strain evidence="2 3">S1-1</strain>
    </source>
</reference>
<evidence type="ECO:0000256" key="1">
    <source>
        <dbReference type="SAM" id="MobiDB-lite"/>
    </source>
</evidence>
<sequence length="249" mass="28153">MLCCQNTFTRLVTLLGMIIFSNMAYGVEIEHRVMNNSLMVTISDINYPQNLIENELTSGLPNNFTVIFSVKNKKGVHYVKSITYQITFDLWDEIYLIKTISDNVNSDVRTLSKKADIIDFINKIRFESAEILTGLTKNQAYEITAQVLVNPVNTQRIEKIRRWIASSQGFSELSEDSQHNRSPRPISTPSASSSANVTDTGIGGSARPRFQKLFDQIMEQYMELKETPALWKSDVASGSILFKSDLHAN</sequence>
<organism evidence="2 3">
    <name type="scientific">Thalassotalea fonticola</name>
    <dbReference type="NCBI Taxonomy" id="3065649"/>
    <lineage>
        <taxon>Bacteria</taxon>
        <taxon>Pseudomonadati</taxon>
        <taxon>Pseudomonadota</taxon>
        <taxon>Gammaproteobacteria</taxon>
        <taxon>Alteromonadales</taxon>
        <taxon>Colwelliaceae</taxon>
        <taxon>Thalassotalea</taxon>
    </lineage>
</organism>
<accession>A0ABZ0GS66</accession>
<evidence type="ECO:0000313" key="3">
    <source>
        <dbReference type="Proteomes" id="UP001301442"/>
    </source>
</evidence>
<feature type="region of interest" description="Disordered" evidence="1">
    <location>
        <begin position="174"/>
        <end position="204"/>
    </location>
</feature>
<dbReference type="Proteomes" id="UP001301442">
    <property type="component" value="Chromosome"/>
</dbReference>